<protein>
    <submittedName>
        <fullName evidence="2">NmrA family protein</fullName>
    </submittedName>
</protein>
<dbReference type="AlphaFoldDB" id="T1BI15"/>
<dbReference type="PANTHER" id="PTHR12126">
    <property type="entry name" value="NADH-UBIQUINONE OXIDOREDUCTASE 39 KDA SUBUNIT-RELATED"/>
    <property type="match status" value="1"/>
</dbReference>
<sequence length="335" mass="35718">MRGGDRREGSGPMTSAGEPVLIAGATGFVGRALASRLRTQGRQVRALVRAPARAGALRLAGVETFPGDLVSGRGLDEALRGVPVAYYLVHSMGSAGPGSPFAEMDRTAARNFVGAASRAGLDRIIYVGGLGDEAPLRSEHLESRREVGRILQSGRPSLTTLRAAIIVGPGGSSFEMLVQLVEKLPVMICPRWVNSRCQPIALPDLVRYLAGCLEQKATVGQAYDVGGPDVLRYRDMMEQVGHLLGRHPRLIIVPWLTPSLSSHWVGFITEVPAAVARPLVEGMSTEVVCRENRIKEVLPGPLQTFAEAVAGALGGRSPLRGWRPPQAGPTPFLSM</sequence>
<dbReference type="Pfam" id="PF13460">
    <property type="entry name" value="NAD_binding_10"/>
    <property type="match status" value="1"/>
</dbReference>
<dbReference type="InterPro" id="IPR051207">
    <property type="entry name" value="ComplexI_NDUFA9_subunit"/>
</dbReference>
<evidence type="ECO:0000259" key="1">
    <source>
        <dbReference type="Pfam" id="PF13460"/>
    </source>
</evidence>
<comment type="caution">
    <text evidence="2">The sequence shown here is derived from an EMBL/GenBank/DDBJ whole genome shotgun (WGS) entry which is preliminary data.</text>
</comment>
<dbReference type="GO" id="GO:0044877">
    <property type="term" value="F:protein-containing complex binding"/>
    <property type="evidence" value="ECO:0007669"/>
    <property type="project" value="TreeGrafter"/>
</dbReference>
<feature type="non-terminal residue" evidence="2">
    <location>
        <position position="335"/>
    </location>
</feature>
<gene>
    <name evidence="2" type="ORF">B1B_03681</name>
</gene>
<accession>T1BI15</accession>
<dbReference type="InterPro" id="IPR036291">
    <property type="entry name" value="NAD(P)-bd_dom_sf"/>
</dbReference>
<dbReference type="InterPro" id="IPR016040">
    <property type="entry name" value="NAD(P)-bd_dom"/>
</dbReference>
<reference evidence="2" key="1">
    <citation type="submission" date="2013-08" db="EMBL/GenBank/DDBJ databases">
        <authorList>
            <person name="Mendez C."/>
            <person name="Richter M."/>
            <person name="Ferrer M."/>
            <person name="Sanchez J."/>
        </authorList>
    </citation>
    <scope>NUCLEOTIDE SEQUENCE</scope>
</reference>
<proteinExistence type="predicted"/>
<feature type="domain" description="NAD(P)-binding" evidence="1">
    <location>
        <begin position="24"/>
        <end position="152"/>
    </location>
</feature>
<organism evidence="2">
    <name type="scientific">mine drainage metagenome</name>
    <dbReference type="NCBI Taxonomy" id="410659"/>
    <lineage>
        <taxon>unclassified sequences</taxon>
        <taxon>metagenomes</taxon>
        <taxon>ecological metagenomes</taxon>
    </lineage>
</organism>
<dbReference type="Gene3D" id="3.40.50.720">
    <property type="entry name" value="NAD(P)-binding Rossmann-like Domain"/>
    <property type="match status" value="1"/>
</dbReference>
<dbReference type="EMBL" id="AUZY01002272">
    <property type="protein sequence ID" value="EQD72576.1"/>
    <property type="molecule type" value="Genomic_DNA"/>
</dbReference>
<dbReference type="SUPFAM" id="SSF51735">
    <property type="entry name" value="NAD(P)-binding Rossmann-fold domains"/>
    <property type="match status" value="1"/>
</dbReference>
<evidence type="ECO:0000313" key="2">
    <source>
        <dbReference type="EMBL" id="EQD72576.1"/>
    </source>
</evidence>
<reference evidence="2" key="2">
    <citation type="journal article" date="2014" name="ISME J.">
        <title>Microbial stratification in low pH oxic and suboxic macroscopic growths along an acid mine drainage.</title>
        <authorList>
            <person name="Mendez-Garcia C."/>
            <person name="Mesa V."/>
            <person name="Sprenger R.R."/>
            <person name="Richter M."/>
            <person name="Diez M.S."/>
            <person name="Solano J."/>
            <person name="Bargiela R."/>
            <person name="Golyshina O.V."/>
            <person name="Manteca A."/>
            <person name="Ramos J.L."/>
            <person name="Gallego J.R."/>
            <person name="Llorente I."/>
            <person name="Martins Dos Santos V.A."/>
            <person name="Jensen O.N."/>
            <person name="Pelaez A.I."/>
            <person name="Sanchez J."/>
            <person name="Ferrer M."/>
        </authorList>
    </citation>
    <scope>NUCLEOTIDE SEQUENCE</scope>
</reference>
<name>T1BI15_9ZZZZ</name>
<dbReference type="PANTHER" id="PTHR12126:SF11">
    <property type="entry name" value="NADH DEHYDROGENASE [UBIQUINONE] 1 ALPHA SUBCOMPLEX SUBUNIT 9, MITOCHONDRIAL"/>
    <property type="match status" value="1"/>
</dbReference>